<dbReference type="EMBL" id="JAMQPL010000004">
    <property type="protein sequence ID" value="MCW7530639.1"/>
    <property type="molecule type" value="Genomic_DNA"/>
</dbReference>
<evidence type="ECO:0000313" key="3">
    <source>
        <dbReference type="Proteomes" id="UP001208540"/>
    </source>
</evidence>
<evidence type="ECO:0000256" key="1">
    <source>
        <dbReference type="SAM" id="SignalP"/>
    </source>
</evidence>
<sequence length="198" mass="22265">MMKRILFTIFNFLLAFTLFASEKEFKTVPKNKTAKVLKSVAFATIRSTLLVTYGEGDERQSAYTPCSENFPSMPGDFPCNYLDYEGTTMEVATQSTVNGGEATEGSDPEDVFPGGKIFIKLSKQKSPNLNGKVVLLGEGEDQLKLFYAPKGQISHYLYRRTLVIFKWNGNQSEPSLTGLLFVNVNNDYFPLEVKEYTF</sequence>
<reference evidence="2" key="1">
    <citation type="submission" date="2022-06" db="EMBL/GenBank/DDBJ databases">
        <title>Leptospira isolates from biofilms formed at urban environments.</title>
        <authorList>
            <person name="Ribeiro P.S."/>
            <person name="Sousa T."/>
            <person name="Carvalho N."/>
            <person name="Aburjaile F."/>
            <person name="Neves F."/>
            <person name="Oliveira D."/>
            <person name="Blanco L."/>
            <person name="Lima J."/>
            <person name="Costa F."/>
            <person name="Brenig B."/>
            <person name="Soares S."/>
            <person name="Ramos R."/>
            <person name="Goes-Neto A."/>
            <person name="Matiuzzi M."/>
            <person name="Azevedo V."/>
            <person name="Ristow P."/>
        </authorList>
    </citation>
    <scope>NUCLEOTIDE SEQUENCE</scope>
    <source>
        <strain evidence="2">VSF20</strain>
    </source>
</reference>
<protein>
    <recommendedName>
        <fullName evidence="4">Lipoprotein</fullName>
    </recommendedName>
</protein>
<keyword evidence="1" id="KW-0732">Signal</keyword>
<feature type="chain" id="PRO_5043655605" description="Lipoprotein" evidence="1">
    <location>
        <begin position="21"/>
        <end position="198"/>
    </location>
</feature>
<dbReference type="NCBIfam" id="NF047764">
    <property type="entry name" value="LIC_11883_fam"/>
    <property type="match status" value="1"/>
</dbReference>
<evidence type="ECO:0000313" key="2">
    <source>
        <dbReference type="EMBL" id="MCW7530639.1"/>
    </source>
</evidence>
<evidence type="ECO:0008006" key="4">
    <source>
        <dbReference type="Google" id="ProtNLM"/>
    </source>
</evidence>
<name>A0AAW5VHR9_9LEPT</name>
<organism evidence="2 3">
    <name type="scientific">Leptospira soteropolitanensis</name>
    <dbReference type="NCBI Taxonomy" id="2950025"/>
    <lineage>
        <taxon>Bacteria</taxon>
        <taxon>Pseudomonadati</taxon>
        <taxon>Spirochaetota</taxon>
        <taxon>Spirochaetia</taxon>
        <taxon>Leptospirales</taxon>
        <taxon>Leptospiraceae</taxon>
        <taxon>Leptospira</taxon>
    </lineage>
</organism>
<dbReference type="AlphaFoldDB" id="A0AAW5VHR9"/>
<accession>A0AAW5VHR9</accession>
<gene>
    <name evidence="2" type="ORF">ND862_10470</name>
</gene>
<dbReference type="Proteomes" id="UP001208540">
    <property type="component" value="Unassembled WGS sequence"/>
</dbReference>
<proteinExistence type="predicted"/>
<comment type="caution">
    <text evidence="2">The sequence shown here is derived from an EMBL/GenBank/DDBJ whole genome shotgun (WGS) entry which is preliminary data.</text>
</comment>
<feature type="signal peptide" evidence="1">
    <location>
        <begin position="1"/>
        <end position="20"/>
    </location>
</feature>